<proteinExistence type="predicted"/>
<dbReference type="InterPro" id="IPR011010">
    <property type="entry name" value="DNA_brk_join_enz"/>
</dbReference>
<evidence type="ECO:0000256" key="1">
    <source>
        <dbReference type="ARBA" id="ARBA00023172"/>
    </source>
</evidence>
<dbReference type="Gene3D" id="1.10.443.10">
    <property type="entry name" value="Intergrase catalytic core"/>
    <property type="match status" value="1"/>
</dbReference>
<sequence>MLGHGEFEPKTPAGEGREILIDDTWTNPVTKEREYFPLKDMVRRYFAHTGTHAPDDAMHGEKMIGGDGVSKGTLNKWYRDIGAYTEISAQFREDRLRQELEIKDPIDNSNDRETVQIKNFGTDDKGNEIPDIISHDLRATFCTQLMRTDTNPDKAIKKTGHKTAQSMAPYISFANGEIDKQEETHMY</sequence>
<dbReference type="AlphaFoldDB" id="A0A4S3TGR0"/>
<comment type="caution">
    <text evidence="2">The sequence shown here is derived from an EMBL/GenBank/DDBJ whole genome shotgun (WGS) entry which is preliminary data.</text>
</comment>
<dbReference type="EMBL" id="RBZW01000072">
    <property type="protein sequence ID" value="THE63119.1"/>
    <property type="molecule type" value="Genomic_DNA"/>
</dbReference>
<dbReference type="Proteomes" id="UP000318864">
    <property type="component" value="Unassembled WGS sequence"/>
</dbReference>
<dbReference type="GO" id="GO:0006310">
    <property type="term" value="P:DNA recombination"/>
    <property type="evidence" value="ECO:0007669"/>
    <property type="project" value="UniProtKB-KW"/>
</dbReference>
<dbReference type="InterPro" id="IPR013762">
    <property type="entry name" value="Integrase-like_cat_sf"/>
</dbReference>
<name>A0A4S3TGR0_9EURY</name>
<protein>
    <submittedName>
        <fullName evidence="2">Uncharacterized protein</fullName>
    </submittedName>
</protein>
<organism evidence="2 3">
    <name type="scientific">Salinadaptatus halalkaliphilus</name>
    <dbReference type="NCBI Taxonomy" id="2419781"/>
    <lineage>
        <taxon>Archaea</taxon>
        <taxon>Methanobacteriati</taxon>
        <taxon>Methanobacteriota</taxon>
        <taxon>Stenosarchaea group</taxon>
        <taxon>Halobacteria</taxon>
        <taxon>Halobacteriales</taxon>
        <taxon>Natrialbaceae</taxon>
        <taxon>Salinadaptatus</taxon>
    </lineage>
</organism>
<evidence type="ECO:0000313" key="3">
    <source>
        <dbReference type="Proteomes" id="UP000318864"/>
    </source>
</evidence>
<keyword evidence="1" id="KW-0233">DNA recombination</keyword>
<dbReference type="GO" id="GO:0015074">
    <property type="term" value="P:DNA integration"/>
    <property type="evidence" value="ECO:0007669"/>
    <property type="project" value="InterPro"/>
</dbReference>
<evidence type="ECO:0000313" key="2">
    <source>
        <dbReference type="EMBL" id="THE63119.1"/>
    </source>
</evidence>
<dbReference type="GO" id="GO:0003677">
    <property type="term" value="F:DNA binding"/>
    <property type="evidence" value="ECO:0007669"/>
    <property type="project" value="InterPro"/>
</dbReference>
<accession>A0A4S3TGR0</accession>
<keyword evidence="3" id="KW-1185">Reference proteome</keyword>
<dbReference type="SUPFAM" id="SSF56349">
    <property type="entry name" value="DNA breaking-rejoining enzymes"/>
    <property type="match status" value="1"/>
</dbReference>
<reference evidence="2 3" key="1">
    <citation type="submission" date="2018-10" db="EMBL/GenBank/DDBJ databases">
        <title>Natronolimnobius sp. XQ-INN 246 isolated from Inner Mongolia Autonomous Region of China.</title>
        <authorList>
            <person name="Xue Q."/>
        </authorList>
    </citation>
    <scope>NUCLEOTIDE SEQUENCE [LARGE SCALE GENOMIC DNA]</scope>
    <source>
        <strain evidence="2 3">XQ-INN 246</strain>
    </source>
</reference>
<gene>
    <name evidence="2" type="ORF">D8Y22_20030</name>
</gene>